<protein>
    <submittedName>
        <fullName evidence="10">Carbohydrate kinase</fullName>
    </submittedName>
</protein>
<dbReference type="GO" id="GO:0008741">
    <property type="term" value="F:ribulokinase activity"/>
    <property type="evidence" value="ECO:0007669"/>
    <property type="project" value="InterPro"/>
</dbReference>
<dbReference type="GO" id="GO:0005737">
    <property type="term" value="C:cytoplasm"/>
    <property type="evidence" value="ECO:0007669"/>
    <property type="project" value="TreeGrafter"/>
</dbReference>
<reference evidence="10" key="1">
    <citation type="submission" date="2019-09" db="EMBL/GenBank/DDBJ databases">
        <title>Draft genome sequences of 48 bacterial type strains from the CCUG.</title>
        <authorList>
            <person name="Tunovic T."/>
            <person name="Pineiro-Iglesias B."/>
            <person name="Unosson C."/>
            <person name="Inganas E."/>
            <person name="Ohlen M."/>
            <person name="Cardew S."/>
            <person name="Jensie-Markopoulos S."/>
            <person name="Salva-Serra F."/>
            <person name="Jaen-Luchoro D."/>
            <person name="Karlsson R."/>
            <person name="Svensson-Stadler L."/>
            <person name="Chun J."/>
            <person name="Moore E."/>
        </authorList>
    </citation>
    <scope>NUCLEOTIDE SEQUENCE</scope>
    <source>
        <strain evidence="10">CCUG 50899</strain>
    </source>
</reference>
<evidence type="ECO:0000256" key="3">
    <source>
        <dbReference type="ARBA" id="ARBA00022777"/>
    </source>
</evidence>
<evidence type="ECO:0000256" key="1">
    <source>
        <dbReference type="ARBA" id="ARBA00022679"/>
    </source>
</evidence>
<dbReference type="PANTHER" id="PTHR43435:SF4">
    <property type="entry name" value="FGGY CARBOHYDRATE KINASE DOMAIN-CONTAINING PROTEIN"/>
    <property type="match status" value="1"/>
</dbReference>
<keyword evidence="5" id="KW-0054">Arabinose catabolism</keyword>
<dbReference type="GO" id="GO:0019150">
    <property type="term" value="F:D-ribulokinase activity"/>
    <property type="evidence" value="ECO:0007669"/>
    <property type="project" value="TreeGrafter"/>
</dbReference>
<dbReference type="InterPro" id="IPR018483">
    <property type="entry name" value="Carb_kinase_FGGY_CS"/>
</dbReference>
<gene>
    <name evidence="10" type="ORF">F7Q93_19065</name>
</gene>
<dbReference type="PIRSF" id="PIRSF000538">
    <property type="entry name" value="GlpK"/>
    <property type="match status" value="1"/>
</dbReference>
<evidence type="ECO:0000256" key="7">
    <source>
        <dbReference type="RuleBase" id="RU003733"/>
    </source>
</evidence>
<dbReference type="Gene3D" id="3.30.420.40">
    <property type="match status" value="2"/>
</dbReference>
<dbReference type="PROSITE" id="PS00445">
    <property type="entry name" value="FGGY_KINASES_2"/>
    <property type="match status" value="1"/>
</dbReference>
<keyword evidence="4" id="KW-0067">ATP-binding</keyword>
<dbReference type="Pfam" id="PF00370">
    <property type="entry name" value="FGGY_N"/>
    <property type="match status" value="1"/>
</dbReference>
<keyword evidence="1 7" id="KW-0808">Transferase</keyword>
<keyword evidence="6" id="KW-0119">Carbohydrate metabolism</keyword>
<dbReference type="AlphaFoldDB" id="A0A643EVJ3"/>
<evidence type="ECO:0000313" key="10">
    <source>
        <dbReference type="EMBL" id="KAB0568160.1"/>
    </source>
</evidence>
<dbReference type="GO" id="GO:0005524">
    <property type="term" value="F:ATP binding"/>
    <property type="evidence" value="ECO:0007669"/>
    <property type="project" value="UniProtKB-KW"/>
</dbReference>
<evidence type="ECO:0000259" key="9">
    <source>
        <dbReference type="Pfam" id="PF02782"/>
    </source>
</evidence>
<keyword evidence="2" id="KW-0547">Nucleotide-binding</keyword>
<evidence type="ECO:0000256" key="4">
    <source>
        <dbReference type="ARBA" id="ARBA00022840"/>
    </source>
</evidence>
<comment type="caution">
    <text evidence="10">The sequence shown here is derived from an EMBL/GenBank/DDBJ whole genome shotgun (WGS) entry which is preliminary data.</text>
</comment>
<name>A0A643EVJ3_9HYPH</name>
<dbReference type="CDD" id="cd07781">
    <property type="entry name" value="ASKHA_NBD_FGGY_L-RBK"/>
    <property type="match status" value="1"/>
</dbReference>
<dbReference type="InterPro" id="IPR000577">
    <property type="entry name" value="Carb_kinase_FGGY"/>
</dbReference>
<dbReference type="SUPFAM" id="SSF53067">
    <property type="entry name" value="Actin-like ATPase domain"/>
    <property type="match status" value="2"/>
</dbReference>
<comment type="similarity">
    <text evidence="7">Belongs to the FGGY kinase family.</text>
</comment>
<dbReference type="InterPro" id="IPR018484">
    <property type="entry name" value="FGGY_N"/>
</dbReference>
<dbReference type="EMBL" id="VZPE01000009">
    <property type="protein sequence ID" value="KAB0568160.1"/>
    <property type="molecule type" value="Genomic_DNA"/>
</dbReference>
<dbReference type="InterPro" id="IPR005929">
    <property type="entry name" value="Ribulokinase"/>
</dbReference>
<feature type="domain" description="Carbohydrate kinase FGGY N-terminal" evidence="8">
    <location>
        <begin position="3"/>
        <end position="251"/>
    </location>
</feature>
<evidence type="ECO:0000256" key="6">
    <source>
        <dbReference type="ARBA" id="ARBA00023277"/>
    </source>
</evidence>
<proteinExistence type="inferred from homology"/>
<dbReference type="InterPro" id="IPR018485">
    <property type="entry name" value="FGGY_C"/>
</dbReference>
<feature type="domain" description="Carbohydrate kinase FGGY C-terminal" evidence="9">
    <location>
        <begin position="261"/>
        <end position="446"/>
    </location>
</feature>
<keyword evidence="3 7" id="KW-0418">Kinase</keyword>
<evidence type="ECO:0000256" key="2">
    <source>
        <dbReference type="ARBA" id="ARBA00022741"/>
    </source>
</evidence>
<dbReference type="PANTHER" id="PTHR43435">
    <property type="entry name" value="RIBULOKINASE"/>
    <property type="match status" value="1"/>
</dbReference>
<accession>A0A643EVJ3</accession>
<evidence type="ECO:0000259" key="8">
    <source>
        <dbReference type="Pfam" id="PF00370"/>
    </source>
</evidence>
<dbReference type="InterPro" id="IPR043129">
    <property type="entry name" value="ATPase_NBD"/>
</dbReference>
<dbReference type="RefSeq" id="WP_128093679.1">
    <property type="nucleotide sequence ID" value="NZ_JBHEEN010000009.1"/>
</dbReference>
<evidence type="ECO:0000256" key="5">
    <source>
        <dbReference type="ARBA" id="ARBA00022935"/>
    </source>
</evidence>
<organism evidence="10">
    <name type="scientific">Brucella pituitosa</name>
    <dbReference type="NCBI Taxonomy" id="571256"/>
    <lineage>
        <taxon>Bacteria</taxon>
        <taxon>Pseudomonadati</taxon>
        <taxon>Pseudomonadota</taxon>
        <taxon>Alphaproteobacteria</taxon>
        <taxon>Hyphomicrobiales</taxon>
        <taxon>Brucellaceae</taxon>
        <taxon>Brucella/Ochrobactrum group</taxon>
        <taxon>Brucella</taxon>
    </lineage>
</organism>
<sequence>MAYFLTADGGTESIRARVYNLSGTCLASAAVPYETKFSSGARAEQNPEDWWSSFVQAARRAISESAIDPAAIEAITLATTSCTVVALDADGKPLRPSIIWMDVRASDEAEAVLATGDDALLANGGGRGPVSAEWMIPKALWIARNEPEIFEKAETICEYQDFMTLRLTGEKAASLNNVSLRWHYSTDRGGFPKSLLEKLGLEALLQKWPSRVVAPGEVIANLSANAASELGLSQKVKVVQGGADALIGMIGLGVAKPGQLALITGSSHLQFGVSDKPLHAPGIWGSYPDMVYPKRYIIEGGQTSTGSVIAWLGRMMNGTMDIEELNRKAAALEPGADGLLVQDHFQGNRTPYTDALSRGAIVGLTLAHEPHHVFRAIMEGISFGTRAILDAMAEAGYSGQEITVGGGASASPLWLQIHADTAGLPVCVPQSRDAPSVGAAVLAAHGAGHFASIDDGIAAMVKPGTRIEPRPRETAIYNEIYQQYRALYPALKSVRGA</sequence>
<dbReference type="GO" id="GO:0019569">
    <property type="term" value="P:L-arabinose catabolic process to D-xylulose 5-phosphate"/>
    <property type="evidence" value="ECO:0007669"/>
    <property type="project" value="InterPro"/>
</dbReference>
<dbReference type="Pfam" id="PF02782">
    <property type="entry name" value="FGGY_C"/>
    <property type="match status" value="1"/>
</dbReference>